<feature type="non-terminal residue" evidence="1">
    <location>
        <position position="523"/>
    </location>
</feature>
<comment type="caution">
    <text evidence="1">The sequence shown here is derived from an EMBL/GenBank/DDBJ whole genome shotgun (WGS) entry which is preliminary data.</text>
</comment>
<protein>
    <submittedName>
        <fullName evidence="1">15594_t:CDS:1</fullName>
    </submittedName>
</protein>
<accession>A0A9N9HW32</accession>
<sequence length="523" mass="60177">DNILELDSNFDDESVISMETNITNEIKLFEISEPTKSTKFTTCVLIDNFNGEIRSCGSSQNLHCIKNIFGTWEIDSEMVCKVNDDLASLGVCYSHQMYDQTKLHVKNAKGTKNSSLGFISNRRCLFCNINKTFYTRGEQCDQHSWTLVGRDLQVPCGGQYYCTSLTEIQPILYPSLSNKKSRYVCTSCYEKYGGHFHQRSGIKGKASLNCQKDSSHKNDAIESLHLIANWLLYVAKYESSNFQEQLSQEVINLLLFLPSSQKINHTSSTSISKESKPLNIIPSPFIIKAAFKLNKLDFFNYENKEFNEQESYEFANMKKSNNNTRDRVQNREREQHLLSSNIFTTQSLNSNTIVFNESQHSFSMPSNSNNSFNQNINNLNNNLQNIQLSSHTEIQNLSNIQAIHSPSGPVENSRPTKRIKRTTHMQELSFLEPLVNNTSEENISNAIQQLNSWNIENNHTENMWNRQRVIKWSTLRLKNFAKELILAEGFQFKGQKIIEKPYISKYLRKRDILTGLVPFESSY</sequence>
<dbReference type="AlphaFoldDB" id="A0A9N9HW32"/>
<reference evidence="1" key="1">
    <citation type="submission" date="2021-06" db="EMBL/GenBank/DDBJ databases">
        <authorList>
            <person name="Kallberg Y."/>
            <person name="Tangrot J."/>
            <person name="Rosling A."/>
        </authorList>
    </citation>
    <scope>NUCLEOTIDE SEQUENCE</scope>
    <source>
        <strain evidence="1">87-6 pot B 2015</strain>
    </source>
</reference>
<gene>
    <name evidence="1" type="ORF">FMOSSE_LOCUS14162</name>
</gene>
<dbReference type="EMBL" id="CAJVPP010010048">
    <property type="protein sequence ID" value="CAG8708328.1"/>
    <property type="molecule type" value="Genomic_DNA"/>
</dbReference>
<feature type="non-terminal residue" evidence="1">
    <location>
        <position position="1"/>
    </location>
</feature>
<dbReference type="Proteomes" id="UP000789375">
    <property type="component" value="Unassembled WGS sequence"/>
</dbReference>
<evidence type="ECO:0000313" key="1">
    <source>
        <dbReference type="EMBL" id="CAG8708328.1"/>
    </source>
</evidence>
<evidence type="ECO:0000313" key="2">
    <source>
        <dbReference type="Proteomes" id="UP000789375"/>
    </source>
</evidence>
<proteinExistence type="predicted"/>
<name>A0A9N9HW32_FUNMO</name>
<organism evidence="1 2">
    <name type="scientific">Funneliformis mosseae</name>
    <name type="common">Endomycorrhizal fungus</name>
    <name type="synonym">Glomus mosseae</name>
    <dbReference type="NCBI Taxonomy" id="27381"/>
    <lineage>
        <taxon>Eukaryota</taxon>
        <taxon>Fungi</taxon>
        <taxon>Fungi incertae sedis</taxon>
        <taxon>Mucoromycota</taxon>
        <taxon>Glomeromycotina</taxon>
        <taxon>Glomeromycetes</taxon>
        <taxon>Glomerales</taxon>
        <taxon>Glomeraceae</taxon>
        <taxon>Funneliformis</taxon>
    </lineage>
</organism>
<keyword evidence="2" id="KW-1185">Reference proteome</keyword>